<evidence type="ECO:0000256" key="5">
    <source>
        <dbReference type="ARBA" id="ARBA00022989"/>
    </source>
</evidence>
<keyword evidence="10" id="KW-1185">Reference proteome</keyword>
<reference evidence="9" key="1">
    <citation type="submission" date="2016-01" db="EMBL/GenBank/DDBJ databases">
        <authorList>
            <person name="Peeters C."/>
        </authorList>
    </citation>
    <scope>NUCLEOTIDE SEQUENCE [LARGE SCALE GENOMIC DNA]</scope>
    <source>
        <strain evidence="9">LMG 22937</strain>
    </source>
</reference>
<feature type="transmembrane region" description="Helical" evidence="8">
    <location>
        <begin position="409"/>
        <end position="429"/>
    </location>
</feature>
<evidence type="ECO:0000256" key="8">
    <source>
        <dbReference type="SAM" id="Phobius"/>
    </source>
</evidence>
<proteinExistence type="inferred from homology"/>
<dbReference type="Pfam" id="PF00474">
    <property type="entry name" value="SSF"/>
    <property type="match status" value="1"/>
</dbReference>
<feature type="transmembrane region" description="Helical" evidence="8">
    <location>
        <begin position="31"/>
        <end position="52"/>
    </location>
</feature>
<dbReference type="GO" id="GO:0005886">
    <property type="term" value="C:plasma membrane"/>
    <property type="evidence" value="ECO:0007669"/>
    <property type="project" value="TreeGrafter"/>
</dbReference>
<feature type="transmembrane region" description="Helical" evidence="8">
    <location>
        <begin position="254"/>
        <end position="279"/>
    </location>
</feature>
<keyword evidence="6 8" id="KW-0472">Membrane</keyword>
<keyword evidence="4 8" id="KW-0812">Transmembrane</keyword>
<dbReference type="GO" id="GO:0022857">
    <property type="term" value="F:transmembrane transporter activity"/>
    <property type="evidence" value="ECO:0007669"/>
    <property type="project" value="InterPro"/>
</dbReference>
<dbReference type="RefSeq" id="WP_200822380.1">
    <property type="nucleotide sequence ID" value="NZ_FCOL02000137.1"/>
</dbReference>
<sequence>MHPHGVHAHPDLRKKSGCPQLSRFHIGAQKVLTRTALIIGVTALYFALVAFMGFSVRRHASSSAGFTEGGKSFAPWLIAALMLSEFIGSSVSIGTAQKGFEDGISAGWNLVALSMGFLLLGVLLVGRYRRTKLNTISAILEQMYGKGVRYAASVLTIFSLNVVAVALYASGGAVLGAVMHIDRGIATVIVGLVAIFFVTVGGFRSVIYTNTLNAIIKYLGIVLALAFALSQSGGYDHLRSALPARMFDPTGVGLSQIIAWMIAGIGSIFATQYVIQGIVTTPDDKGARRACYYVAALMIPFGVIVALIGVCSAMLYPGIKSIDAFPVLIAHMPPFAASIVVIGLAGALFGGISASTIASGTLLLRDFYEPHFKGQRDDRSSVRFIRISTVVIGLIPLVLALFASKILLIAFLGKSLRATLAVMILLCFYAPRFGTPRGAMAGIVLSIIATISWFIAGNPYGVDSSYFALGVPLAVMTISQLWKVLHRGQQSAAAERT</sequence>
<evidence type="ECO:0000313" key="9">
    <source>
        <dbReference type="EMBL" id="SAL84758.1"/>
    </source>
</evidence>
<feature type="transmembrane region" description="Helical" evidence="8">
    <location>
        <begin position="106"/>
        <end position="126"/>
    </location>
</feature>
<feature type="transmembrane region" description="Helical" evidence="8">
    <location>
        <begin position="384"/>
        <end position="403"/>
    </location>
</feature>
<feature type="transmembrane region" description="Helical" evidence="8">
    <location>
        <begin position="73"/>
        <end position="94"/>
    </location>
</feature>
<feature type="transmembrane region" description="Helical" evidence="8">
    <location>
        <begin position="215"/>
        <end position="234"/>
    </location>
</feature>
<evidence type="ECO:0000313" key="10">
    <source>
        <dbReference type="Proteomes" id="UP000054925"/>
    </source>
</evidence>
<dbReference type="PROSITE" id="PS50283">
    <property type="entry name" value="NA_SOLUT_SYMP_3"/>
    <property type="match status" value="1"/>
</dbReference>
<dbReference type="InterPro" id="IPR038377">
    <property type="entry name" value="Na/Glc_symporter_sf"/>
</dbReference>
<feature type="transmembrane region" description="Helical" evidence="8">
    <location>
        <begin position="291"/>
        <end position="315"/>
    </location>
</feature>
<accession>A0A158KUE8</accession>
<protein>
    <submittedName>
        <fullName evidence="9">Sodium/glucose cotransporter</fullName>
    </submittedName>
</protein>
<evidence type="ECO:0000256" key="7">
    <source>
        <dbReference type="RuleBase" id="RU362091"/>
    </source>
</evidence>
<dbReference type="InterPro" id="IPR001734">
    <property type="entry name" value="Na/solute_symporter"/>
</dbReference>
<evidence type="ECO:0000256" key="6">
    <source>
        <dbReference type="ARBA" id="ARBA00023136"/>
    </source>
</evidence>
<evidence type="ECO:0000256" key="4">
    <source>
        <dbReference type="ARBA" id="ARBA00022692"/>
    </source>
</evidence>
<dbReference type="CDD" id="cd10322">
    <property type="entry name" value="SLC5sbd"/>
    <property type="match status" value="1"/>
</dbReference>
<dbReference type="AlphaFoldDB" id="A0A158KUE8"/>
<feature type="transmembrane region" description="Helical" evidence="8">
    <location>
        <begin position="441"/>
        <end position="460"/>
    </location>
</feature>
<dbReference type="PANTHER" id="PTHR48086">
    <property type="entry name" value="SODIUM/PROLINE SYMPORTER-RELATED"/>
    <property type="match status" value="1"/>
</dbReference>
<evidence type="ECO:0000256" key="1">
    <source>
        <dbReference type="ARBA" id="ARBA00004141"/>
    </source>
</evidence>
<evidence type="ECO:0000256" key="2">
    <source>
        <dbReference type="ARBA" id="ARBA00006434"/>
    </source>
</evidence>
<feature type="transmembrane region" description="Helical" evidence="8">
    <location>
        <begin position="147"/>
        <end position="169"/>
    </location>
</feature>
<name>A0A158KUE8_9BURK</name>
<keyword evidence="3" id="KW-0813">Transport</keyword>
<gene>
    <name evidence="9" type="primary">sglT</name>
    <name evidence="9" type="ORF">AWB67_06760</name>
</gene>
<feature type="transmembrane region" description="Helical" evidence="8">
    <location>
        <begin position="184"/>
        <end position="203"/>
    </location>
</feature>
<keyword evidence="5 8" id="KW-1133">Transmembrane helix</keyword>
<dbReference type="InterPro" id="IPR050277">
    <property type="entry name" value="Sodium:Solute_Symporter"/>
</dbReference>
<dbReference type="PANTHER" id="PTHR48086:SF7">
    <property type="entry name" value="SODIUM-SOLUTE SYMPORTER-RELATED"/>
    <property type="match status" value="1"/>
</dbReference>
<evidence type="ECO:0000256" key="3">
    <source>
        <dbReference type="ARBA" id="ARBA00022448"/>
    </source>
</evidence>
<comment type="caution">
    <text evidence="9">The sequence shown here is derived from an EMBL/GenBank/DDBJ whole genome shotgun (WGS) entry which is preliminary data.</text>
</comment>
<feature type="transmembrane region" description="Helical" evidence="8">
    <location>
        <begin position="335"/>
        <end position="364"/>
    </location>
</feature>
<comment type="similarity">
    <text evidence="2 7">Belongs to the sodium:solute symporter (SSF) (TC 2.A.21) family.</text>
</comment>
<dbReference type="EMBL" id="FCOL02000137">
    <property type="protein sequence ID" value="SAL84758.1"/>
    <property type="molecule type" value="Genomic_DNA"/>
</dbReference>
<dbReference type="Proteomes" id="UP000054925">
    <property type="component" value="Unassembled WGS sequence"/>
</dbReference>
<feature type="transmembrane region" description="Helical" evidence="8">
    <location>
        <begin position="466"/>
        <end position="485"/>
    </location>
</feature>
<organism evidence="9 10">
    <name type="scientific">Caballeronia terrestris</name>
    <dbReference type="NCBI Taxonomy" id="1226301"/>
    <lineage>
        <taxon>Bacteria</taxon>
        <taxon>Pseudomonadati</taxon>
        <taxon>Pseudomonadota</taxon>
        <taxon>Betaproteobacteria</taxon>
        <taxon>Burkholderiales</taxon>
        <taxon>Burkholderiaceae</taxon>
        <taxon>Caballeronia</taxon>
    </lineage>
</organism>
<comment type="subcellular location">
    <subcellularLocation>
        <location evidence="1">Membrane</location>
        <topology evidence="1">Multi-pass membrane protein</topology>
    </subcellularLocation>
</comment>
<dbReference type="Gene3D" id="1.20.1730.10">
    <property type="entry name" value="Sodium/glucose cotransporter"/>
    <property type="match status" value="1"/>
</dbReference>